<dbReference type="GO" id="GO:0004672">
    <property type="term" value="F:protein kinase activity"/>
    <property type="evidence" value="ECO:0007669"/>
    <property type="project" value="InterPro"/>
</dbReference>
<feature type="region of interest" description="Disordered" evidence="1">
    <location>
        <begin position="1"/>
        <end position="85"/>
    </location>
</feature>
<dbReference type="Proteomes" id="UP000887560">
    <property type="component" value="Unplaced"/>
</dbReference>
<reference evidence="4" key="1">
    <citation type="submission" date="2022-11" db="UniProtKB">
        <authorList>
            <consortium name="WormBaseParasite"/>
        </authorList>
    </citation>
    <scope>IDENTIFICATION</scope>
</reference>
<feature type="compositionally biased region" description="Polar residues" evidence="1">
    <location>
        <begin position="17"/>
        <end position="27"/>
    </location>
</feature>
<dbReference type="AlphaFoldDB" id="A0A915NVK4"/>
<dbReference type="SUPFAM" id="SSF56112">
    <property type="entry name" value="Protein kinase-like (PK-like)"/>
    <property type="match status" value="1"/>
</dbReference>
<evidence type="ECO:0000259" key="2">
    <source>
        <dbReference type="PROSITE" id="PS50011"/>
    </source>
</evidence>
<dbReference type="Gene3D" id="1.10.510.10">
    <property type="entry name" value="Transferase(Phosphotransferase) domain 1"/>
    <property type="match status" value="1"/>
</dbReference>
<dbReference type="WBParaSite" id="scf7180000420736.g5665">
    <property type="protein sequence ID" value="scf7180000420736.g5665"/>
    <property type="gene ID" value="scf7180000420736.g5665"/>
</dbReference>
<organism evidence="3 4">
    <name type="scientific">Meloidogyne floridensis</name>
    <dbReference type="NCBI Taxonomy" id="298350"/>
    <lineage>
        <taxon>Eukaryota</taxon>
        <taxon>Metazoa</taxon>
        <taxon>Ecdysozoa</taxon>
        <taxon>Nematoda</taxon>
        <taxon>Chromadorea</taxon>
        <taxon>Rhabditida</taxon>
        <taxon>Tylenchina</taxon>
        <taxon>Tylenchomorpha</taxon>
        <taxon>Tylenchoidea</taxon>
        <taxon>Meloidogynidae</taxon>
        <taxon>Meloidogyninae</taxon>
        <taxon>Meloidogyne</taxon>
    </lineage>
</organism>
<evidence type="ECO:0000256" key="1">
    <source>
        <dbReference type="SAM" id="MobiDB-lite"/>
    </source>
</evidence>
<sequence length="316" mass="35154">MDSDYINLGAPAAAWNPASQNQQQTTAPEPAGPCVDGGQAEPTNSADVPSAPDASFEKQQPQEQASGKEEKGSVSNDKLAVPEGADPSVRDNDLFAIMRVGYGPLRLVHFGPFSRVYFVRHKKNPAHECMAKVEAHNEKKRTLGIEARVYLDCKGVCGFAELYDRFQTSDGSRVLVIQRLGTDLNRIRLSLPNQSLTQADALKLCLETFARIWSLHDRKWMHRDIKPSNFVVGLPQSEMDDQVFIIDFGLARQRQEKSRPTGACPILGTDAYRPISNYSRVEYQPKDDIESWCFALGQTSSQLYARLQDPLPQIGT</sequence>
<dbReference type="InterPro" id="IPR000719">
    <property type="entry name" value="Prot_kinase_dom"/>
</dbReference>
<dbReference type="InterPro" id="IPR050235">
    <property type="entry name" value="CK1_Ser-Thr_kinase"/>
</dbReference>
<name>A0A915NVK4_9BILA</name>
<keyword evidence="3" id="KW-1185">Reference proteome</keyword>
<protein>
    <submittedName>
        <fullName evidence="4">Protein kinase domain-containing protein</fullName>
    </submittedName>
</protein>
<evidence type="ECO:0000313" key="3">
    <source>
        <dbReference type="Proteomes" id="UP000887560"/>
    </source>
</evidence>
<dbReference type="PROSITE" id="PS50011">
    <property type="entry name" value="PROTEIN_KINASE_DOM"/>
    <property type="match status" value="1"/>
</dbReference>
<feature type="domain" description="Protein kinase" evidence="2">
    <location>
        <begin position="102"/>
        <end position="316"/>
    </location>
</feature>
<dbReference type="Pfam" id="PF00069">
    <property type="entry name" value="Pkinase"/>
    <property type="match status" value="1"/>
</dbReference>
<dbReference type="GO" id="GO:0005524">
    <property type="term" value="F:ATP binding"/>
    <property type="evidence" value="ECO:0007669"/>
    <property type="project" value="InterPro"/>
</dbReference>
<evidence type="ECO:0000313" key="4">
    <source>
        <dbReference type="WBParaSite" id="scf7180000420736.g5665"/>
    </source>
</evidence>
<dbReference type="InterPro" id="IPR011009">
    <property type="entry name" value="Kinase-like_dom_sf"/>
</dbReference>
<proteinExistence type="predicted"/>
<dbReference type="PANTHER" id="PTHR11909">
    <property type="entry name" value="CASEIN KINASE-RELATED"/>
    <property type="match status" value="1"/>
</dbReference>
<accession>A0A915NVK4</accession>
<dbReference type="SMART" id="SM00220">
    <property type="entry name" value="S_TKc"/>
    <property type="match status" value="1"/>
</dbReference>